<dbReference type="PANTHER" id="PTHR46577:SF1">
    <property type="entry name" value="HTH-TYPE TRANSCRIPTIONAL REGULATORY PROTEIN GABR"/>
    <property type="match status" value="1"/>
</dbReference>
<dbReference type="InterPro" id="IPR015424">
    <property type="entry name" value="PyrdxlP-dep_Trfase"/>
</dbReference>
<dbReference type="AlphaFoldDB" id="A0A4R2C4K1"/>
<dbReference type="InterPro" id="IPR015421">
    <property type="entry name" value="PyrdxlP-dep_Trfase_major"/>
</dbReference>
<evidence type="ECO:0000313" key="1">
    <source>
        <dbReference type="EMBL" id="TCN35161.1"/>
    </source>
</evidence>
<dbReference type="Gene3D" id="3.40.640.10">
    <property type="entry name" value="Type I PLP-dependent aspartate aminotransferase-like (Major domain)"/>
    <property type="match status" value="1"/>
</dbReference>
<dbReference type="InterPro" id="IPR051446">
    <property type="entry name" value="HTH_trans_reg/aminotransferase"/>
</dbReference>
<protein>
    <recommendedName>
        <fullName evidence="3">Aminotransferase class I and II</fullName>
    </recommendedName>
</protein>
<dbReference type="SUPFAM" id="SSF53383">
    <property type="entry name" value="PLP-dependent transferases"/>
    <property type="match status" value="1"/>
</dbReference>
<name>A0A4R2C4K1_SHIGR</name>
<dbReference type="PANTHER" id="PTHR46577">
    <property type="entry name" value="HTH-TYPE TRANSCRIPTIONAL REGULATORY PROTEIN GABR"/>
    <property type="match status" value="1"/>
</dbReference>
<sequence>MRSTFRNLSGLIHRSVPVETQLALAKFIGGGHFASHLRRMRGLYAERREAFGKAGWAALAGLARIDCSESGLNALAWLENGREDRTAHRAVLAAGLQCYPLSDYTISAVRPGALILGYAGVPVERMTPYVGRLAEALFRL</sequence>
<dbReference type="RefSeq" id="WP_210234694.1">
    <property type="nucleotide sequence ID" value="NZ_BAABEI010000012.1"/>
</dbReference>
<evidence type="ECO:0008006" key="3">
    <source>
        <dbReference type="Google" id="ProtNLM"/>
    </source>
</evidence>
<dbReference type="Proteomes" id="UP000295351">
    <property type="component" value="Unassembled WGS sequence"/>
</dbReference>
<evidence type="ECO:0000313" key="2">
    <source>
        <dbReference type="Proteomes" id="UP000295351"/>
    </source>
</evidence>
<keyword evidence="2" id="KW-1185">Reference proteome</keyword>
<reference evidence="1 2" key="1">
    <citation type="submission" date="2019-03" db="EMBL/GenBank/DDBJ databases">
        <title>Genomic Encyclopedia of Type Strains, Phase IV (KMG-IV): sequencing the most valuable type-strain genomes for metagenomic binning, comparative biology and taxonomic classification.</title>
        <authorList>
            <person name="Goeker M."/>
        </authorList>
    </citation>
    <scope>NUCLEOTIDE SEQUENCE [LARGE SCALE GENOMIC DNA]</scope>
    <source>
        <strain evidence="1 2">DSM 18401</strain>
    </source>
</reference>
<comment type="caution">
    <text evidence="1">The sequence shown here is derived from an EMBL/GenBank/DDBJ whole genome shotgun (WGS) entry which is preliminary data.</text>
</comment>
<accession>A0A4R2C4K1</accession>
<gene>
    <name evidence="1" type="ORF">EV665_13021</name>
</gene>
<proteinExistence type="predicted"/>
<organism evidence="1 2">
    <name type="scientific">Shinella granuli</name>
    <dbReference type="NCBI Taxonomy" id="323621"/>
    <lineage>
        <taxon>Bacteria</taxon>
        <taxon>Pseudomonadati</taxon>
        <taxon>Pseudomonadota</taxon>
        <taxon>Alphaproteobacteria</taxon>
        <taxon>Hyphomicrobiales</taxon>
        <taxon>Rhizobiaceae</taxon>
        <taxon>Shinella</taxon>
    </lineage>
</organism>
<dbReference type="EMBL" id="SLVX01000030">
    <property type="protein sequence ID" value="TCN35161.1"/>
    <property type="molecule type" value="Genomic_DNA"/>
</dbReference>